<dbReference type="Pfam" id="PF17761">
    <property type="entry name" value="DUF1016_N"/>
    <property type="match status" value="1"/>
</dbReference>
<comment type="caution">
    <text evidence="2">The sequence shown here is derived from an EMBL/GenBank/DDBJ whole genome shotgun (WGS) entry which is preliminary data.</text>
</comment>
<dbReference type="InterPro" id="IPR053148">
    <property type="entry name" value="PD-DEXK-like_domain"/>
</dbReference>
<evidence type="ECO:0000259" key="1">
    <source>
        <dbReference type="Pfam" id="PF17761"/>
    </source>
</evidence>
<name>A0ABV8QWL6_9MICC</name>
<reference evidence="3" key="1">
    <citation type="journal article" date="2019" name="Int. J. Syst. Evol. Microbiol.">
        <title>The Global Catalogue of Microorganisms (GCM) 10K type strain sequencing project: providing services to taxonomists for standard genome sequencing and annotation.</title>
        <authorList>
            <consortium name="The Broad Institute Genomics Platform"/>
            <consortium name="The Broad Institute Genome Sequencing Center for Infectious Disease"/>
            <person name="Wu L."/>
            <person name="Ma J."/>
        </authorList>
    </citation>
    <scope>NUCLEOTIDE SEQUENCE [LARGE SCALE GENOMIC DNA]</scope>
    <source>
        <strain evidence="3">CGMCC 1.10698</strain>
    </source>
</reference>
<gene>
    <name evidence="2" type="ORF">ACFOW9_01260</name>
</gene>
<dbReference type="PANTHER" id="PTHR30547:SF0">
    <property type="entry name" value="BLR8175 PROTEIN"/>
    <property type="match status" value="1"/>
</dbReference>
<evidence type="ECO:0000313" key="2">
    <source>
        <dbReference type="EMBL" id="MFC4264228.1"/>
    </source>
</evidence>
<dbReference type="InterPro" id="IPR041527">
    <property type="entry name" value="YhcG_N"/>
</dbReference>
<accession>A0ABV8QWL6</accession>
<dbReference type="EMBL" id="JBHSCQ010000003">
    <property type="protein sequence ID" value="MFC4264228.1"/>
    <property type="molecule type" value="Genomic_DNA"/>
</dbReference>
<dbReference type="Proteomes" id="UP001595773">
    <property type="component" value="Unassembled WGS sequence"/>
</dbReference>
<keyword evidence="3" id="KW-1185">Reference proteome</keyword>
<dbReference type="RefSeq" id="WP_230068455.1">
    <property type="nucleotide sequence ID" value="NZ_BAABLL010000002.1"/>
</dbReference>
<dbReference type="PANTHER" id="PTHR30547">
    <property type="entry name" value="UNCHARACTERIZED PROTEIN YHCG-RELATED"/>
    <property type="match status" value="1"/>
</dbReference>
<proteinExistence type="predicted"/>
<evidence type="ECO:0000313" key="3">
    <source>
        <dbReference type="Proteomes" id="UP001595773"/>
    </source>
</evidence>
<protein>
    <submittedName>
        <fullName evidence="2">DUF1016 N-terminal domain-containing protein</fullName>
    </submittedName>
</protein>
<feature type="domain" description="YhcG N-terminal" evidence="1">
    <location>
        <begin position="2"/>
        <end position="106"/>
    </location>
</feature>
<sequence length="106" mass="12439">MNTAMFERYWNIGRTILARQANEPWGSNILDQLAHDLRTEFPHMKGFSRTNMYNIRAFAAAWKDTEPIVQTPSGQLSWSHNVTLLNKLDNQELRRWHALKALENGW</sequence>
<organism evidence="2 3">
    <name type="scientific">Arthrobacter cryoconiti</name>
    <dbReference type="NCBI Taxonomy" id="748907"/>
    <lineage>
        <taxon>Bacteria</taxon>
        <taxon>Bacillati</taxon>
        <taxon>Actinomycetota</taxon>
        <taxon>Actinomycetes</taxon>
        <taxon>Micrococcales</taxon>
        <taxon>Micrococcaceae</taxon>
        <taxon>Arthrobacter</taxon>
    </lineage>
</organism>